<dbReference type="OrthoDB" id="2804507at2759"/>
<evidence type="ECO:0008006" key="3">
    <source>
        <dbReference type="Google" id="ProtNLM"/>
    </source>
</evidence>
<dbReference type="SUPFAM" id="SSF54695">
    <property type="entry name" value="POZ domain"/>
    <property type="match status" value="1"/>
</dbReference>
<dbReference type="STRING" id="135208.A0A4Y9ZWK8"/>
<comment type="caution">
    <text evidence="1">The sequence shown here is derived from an EMBL/GenBank/DDBJ whole genome shotgun (WGS) entry which is preliminary data.</text>
</comment>
<dbReference type="AlphaFoldDB" id="A0A4Y9ZWK8"/>
<name>A0A4Y9ZWK8_9AGAM</name>
<evidence type="ECO:0000313" key="2">
    <source>
        <dbReference type="Proteomes" id="UP000298061"/>
    </source>
</evidence>
<dbReference type="InterPro" id="IPR011333">
    <property type="entry name" value="SKP1/BTB/POZ_sf"/>
</dbReference>
<proteinExistence type="predicted"/>
<dbReference type="Proteomes" id="UP000298061">
    <property type="component" value="Unassembled WGS sequence"/>
</dbReference>
<sequence length="244" mass="28382">MADPLIMRSKNHYYPDGSVTVQVGGILYRLFASMLARNSDVFADLFSIPPTDDPEGITDDKPIKLAMIPVFDFECLMDFLFRGPNMNKPHSIEFLRGLLHLSTRWEIPDGREYAIECLEKHCSFDYMYRLRFGVRYHVQDWIEPAFKHLAEPSVFLHELDRTRIENVLGLPVYLRLVEVKSRIDLHRRYLAFSPPPFQSGLSCKSSQACKETWLKMWLNGPAKMLIHPELPLSLILPQYPHRFG</sequence>
<protein>
    <recommendedName>
        <fullName evidence="3">BTB domain-containing protein</fullName>
    </recommendedName>
</protein>
<organism evidence="1 2">
    <name type="scientific">Hericium alpestre</name>
    <dbReference type="NCBI Taxonomy" id="135208"/>
    <lineage>
        <taxon>Eukaryota</taxon>
        <taxon>Fungi</taxon>
        <taxon>Dikarya</taxon>
        <taxon>Basidiomycota</taxon>
        <taxon>Agaricomycotina</taxon>
        <taxon>Agaricomycetes</taxon>
        <taxon>Russulales</taxon>
        <taxon>Hericiaceae</taxon>
        <taxon>Hericium</taxon>
    </lineage>
</organism>
<dbReference type="Gene3D" id="3.30.710.10">
    <property type="entry name" value="Potassium Channel Kv1.1, Chain A"/>
    <property type="match status" value="1"/>
</dbReference>
<gene>
    <name evidence="1" type="ORF">EWM64_g5478</name>
</gene>
<evidence type="ECO:0000313" key="1">
    <source>
        <dbReference type="EMBL" id="TFY78530.1"/>
    </source>
</evidence>
<reference evidence="1 2" key="1">
    <citation type="submission" date="2019-02" db="EMBL/GenBank/DDBJ databases">
        <title>Genome sequencing of the rare red list fungi Hericium alpestre (H. flagellum).</title>
        <authorList>
            <person name="Buettner E."/>
            <person name="Kellner H."/>
        </authorList>
    </citation>
    <scope>NUCLEOTIDE SEQUENCE [LARGE SCALE GENOMIC DNA]</scope>
    <source>
        <strain evidence="1 2">DSM 108284</strain>
    </source>
</reference>
<accession>A0A4Y9ZWK8</accession>
<keyword evidence="2" id="KW-1185">Reference proteome</keyword>
<dbReference type="EMBL" id="SFCI01000662">
    <property type="protein sequence ID" value="TFY78530.1"/>
    <property type="molecule type" value="Genomic_DNA"/>
</dbReference>